<feature type="transmembrane region" description="Helical" evidence="2">
    <location>
        <begin position="151"/>
        <end position="172"/>
    </location>
</feature>
<keyword evidence="2" id="KW-0812">Transmembrane</keyword>
<dbReference type="Pfam" id="PF11374">
    <property type="entry name" value="DUF3176"/>
    <property type="match status" value="1"/>
</dbReference>
<gene>
    <name evidence="3" type="ORF">EJ04DRAFT_601816</name>
</gene>
<evidence type="ECO:0000256" key="2">
    <source>
        <dbReference type="SAM" id="Phobius"/>
    </source>
</evidence>
<feature type="compositionally biased region" description="Polar residues" evidence="1">
    <location>
        <begin position="1"/>
        <end position="12"/>
    </location>
</feature>
<evidence type="ECO:0000313" key="3">
    <source>
        <dbReference type="EMBL" id="KAF2735087.1"/>
    </source>
</evidence>
<feature type="region of interest" description="Disordered" evidence="1">
    <location>
        <begin position="1"/>
        <end position="28"/>
    </location>
</feature>
<dbReference type="OrthoDB" id="5376804at2759"/>
<sequence length="681" mass="74946">MEVHSSLLSQPQRPARAEQAVPHSGAAWEQSHVPTLPNASSIHPASEVCNKSASRQRPVKEFHLDTQFDQSKSPVTSSSWNADPGPTLSACQSPTEQLHGQSPILATMLFVLKHWWMEWFLVLIAVGIVTIITIVLVLFNQQPLPNWTLSLNLNTLVAILATVLRSSLVLVVEGVLSLAVSAFTQQAIKAVPCTRAVPGVNASLPVAKYANPFRWGNWQFDPSTKARIVGALGSSYSTRPTFLQGCPTGNCTFESFNGTTHATSGFCSRCIETTNLLIKKEEPFPIRSPGEEVNVTSLRLQSNPFLKLIYSHIYGNDRLGLTVNARSETLESLSSSIPGNFTTAINVASITRAACSVGLNCSGFWPPYPLDFPDNYGDWSKFNVVSVSCGLYPCARNIRAESINGKLVETILSETLYKPVVKPLTYSGDTFTAPYAFFPPCWVDNKRYDTQPKDDPPYVTMDLDQHITQLPPCAYGVSHDFSYEVNRFVSYLAKGNCSIWNGRDGDLVDCLLCPDATLEACVANPLYKTDIWWLENLYNSGNASFDSISRVMDNLALAITDSARAVPYMDVTHVPGTVLETTICSEFDWPWLCFPATLVLLTAVSLASITFATTPKSGEPPIWKSSILPLIYGRRARTDGVISSNSLEEMSVSAKEDILVLEKGEEMWEFRLMKKRGVASQ</sequence>
<feature type="transmembrane region" description="Helical" evidence="2">
    <location>
        <begin position="119"/>
        <end position="139"/>
    </location>
</feature>
<dbReference type="PANTHER" id="PTHR35394:SF5">
    <property type="entry name" value="DUF3176 DOMAIN-CONTAINING PROTEIN"/>
    <property type="match status" value="1"/>
</dbReference>
<evidence type="ECO:0000256" key="1">
    <source>
        <dbReference type="SAM" id="MobiDB-lite"/>
    </source>
</evidence>
<dbReference type="Proteomes" id="UP000799444">
    <property type="component" value="Unassembled WGS sequence"/>
</dbReference>
<protein>
    <submittedName>
        <fullName evidence="3">Uncharacterized protein</fullName>
    </submittedName>
</protein>
<organism evidence="3 4">
    <name type="scientific">Polyplosphaeria fusca</name>
    <dbReference type="NCBI Taxonomy" id="682080"/>
    <lineage>
        <taxon>Eukaryota</taxon>
        <taxon>Fungi</taxon>
        <taxon>Dikarya</taxon>
        <taxon>Ascomycota</taxon>
        <taxon>Pezizomycotina</taxon>
        <taxon>Dothideomycetes</taxon>
        <taxon>Pleosporomycetidae</taxon>
        <taxon>Pleosporales</taxon>
        <taxon>Tetraplosphaeriaceae</taxon>
        <taxon>Polyplosphaeria</taxon>
    </lineage>
</organism>
<keyword evidence="2" id="KW-0472">Membrane</keyword>
<keyword evidence="4" id="KW-1185">Reference proteome</keyword>
<keyword evidence="2" id="KW-1133">Transmembrane helix</keyword>
<accession>A0A9P4V0A0</accession>
<reference evidence="3" key="1">
    <citation type="journal article" date="2020" name="Stud. Mycol.">
        <title>101 Dothideomycetes genomes: a test case for predicting lifestyles and emergence of pathogens.</title>
        <authorList>
            <person name="Haridas S."/>
            <person name="Albert R."/>
            <person name="Binder M."/>
            <person name="Bloem J."/>
            <person name="Labutti K."/>
            <person name="Salamov A."/>
            <person name="Andreopoulos B."/>
            <person name="Baker S."/>
            <person name="Barry K."/>
            <person name="Bills G."/>
            <person name="Bluhm B."/>
            <person name="Cannon C."/>
            <person name="Castanera R."/>
            <person name="Culley D."/>
            <person name="Daum C."/>
            <person name="Ezra D."/>
            <person name="Gonzalez J."/>
            <person name="Henrissat B."/>
            <person name="Kuo A."/>
            <person name="Liang C."/>
            <person name="Lipzen A."/>
            <person name="Lutzoni F."/>
            <person name="Magnuson J."/>
            <person name="Mondo S."/>
            <person name="Nolan M."/>
            <person name="Ohm R."/>
            <person name="Pangilinan J."/>
            <person name="Park H.-J."/>
            <person name="Ramirez L."/>
            <person name="Alfaro M."/>
            <person name="Sun H."/>
            <person name="Tritt A."/>
            <person name="Yoshinaga Y."/>
            <person name="Zwiers L.-H."/>
            <person name="Turgeon B."/>
            <person name="Goodwin S."/>
            <person name="Spatafora J."/>
            <person name="Crous P."/>
            <person name="Grigoriev I."/>
        </authorList>
    </citation>
    <scope>NUCLEOTIDE SEQUENCE</scope>
    <source>
        <strain evidence="3">CBS 125425</strain>
    </source>
</reference>
<dbReference type="EMBL" id="ML996140">
    <property type="protein sequence ID" value="KAF2735087.1"/>
    <property type="molecule type" value="Genomic_DNA"/>
</dbReference>
<name>A0A9P4V0A0_9PLEO</name>
<dbReference type="AlphaFoldDB" id="A0A9P4V0A0"/>
<dbReference type="PANTHER" id="PTHR35394">
    <property type="entry name" value="DUF3176 DOMAIN-CONTAINING PROTEIN"/>
    <property type="match status" value="1"/>
</dbReference>
<evidence type="ECO:0000313" key="4">
    <source>
        <dbReference type="Proteomes" id="UP000799444"/>
    </source>
</evidence>
<proteinExistence type="predicted"/>
<comment type="caution">
    <text evidence="3">The sequence shown here is derived from an EMBL/GenBank/DDBJ whole genome shotgun (WGS) entry which is preliminary data.</text>
</comment>
<dbReference type="InterPro" id="IPR021514">
    <property type="entry name" value="DUF3176"/>
</dbReference>